<feature type="transmembrane region" description="Helical" evidence="1">
    <location>
        <begin position="274"/>
        <end position="298"/>
    </location>
</feature>
<dbReference type="PANTHER" id="PTHR30238:SF4">
    <property type="entry name" value="SLL1022 PROTEIN"/>
    <property type="match status" value="1"/>
</dbReference>
<dbReference type="KEGG" id="asui:ASUIS_2401"/>
<reference evidence="2 3" key="1">
    <citation type="submission" date="2018-08" db="EMBL/GenBank/DDBJ databases">
        <title>Complete genome of the Arcobacter suis type strain LMG 26152.</title>
        <authorList>
            <person name="Miller W.G."/>
            <person name="Yee E."/>
            <person name="Bono J.L."/>
        </authorList>
    </citation>
    <scope>NUCLEOTIDE SEQUENCE [LARGE SCALE GENOMIC DNA]</scope>
    <source>
        <strain evidence="2 3">CECT 7833</strain>
    </source>
</reference>
<keyword evidence="1" id="KW-1133">Transmembrane helix</keyword>
<feature type="transmembrane region" description="Helical" evidence="1">
    <location>
        <begin position="203"/>
        <end position="224"/>
    </location>
</feature>
<keyword evidence="3" id="KW-1185">Reference proteome</keyword>
<evidence type="ECO:0000313" key="2">
    <source>
        <dbReference type="EMBL" id="AXX90819.1"/>
    </source>
</evidence>
<name>A0AAD0SSF2_9BACT</name>
<dbReference type="InterPro" id="IPR007427">
    <property type="entry name" value="DUF475"/>
</dbReference>
<sequence length="371" mass="41484">MVEQIKQKSTLSYFNTFFLFFGVSVIIELFYMGILGVVQGTTLTILELSLSFDNAVINALILANMPPIWRRRFLTWGMLIAVFGVRLVFPILIVFATTDLSFVESFSLAVNNPAEYEKVILASHHIVMAFGGIFLLMIFLSFLFNENKDVHWIAVIEKYASRWSSIGNLKILIAILTVAVIGFYAPSHILIDDVVKNIDKGEIILPMIYGILLYLCIEFLRGILEDDGTKHDSTSMESEREKIEHVVNSKLAKGGFASFIYLELIDMSFSFDGVLGAFAVSQNIVIIMLGLGAGAFAVRNLTILMVDRGTVAEYKYLEHGAMWSVGLLAISMIVQIFMHLPHGLIIAFAIIPIAIAFIHSVRENKQDKNKI</sequence>
<dbReference type="Proteomes" id="UP000263040">
    <property type="component" value="Chromosome"/>
</dbReference>
<dbReference type="EMBL" id="CP032100">
    <property type="protein sequence ID" value="AXX90819.1"/>
    <property type="molecule type" value="Genomic_DNA"/>
</dbReference>
<feature type="transmembrane region" description="Helical" evidence="1">
    <location>
        <begin position="245"/>
        <end position="262"/>
    </location>
</feature>
<feature type="transmembrane region" description="Helical" evidence="1">
    <location>
        <begin position="126"/>
        <end position="144"/>
    </location>
</feature>
<accession>A0AAD0SSF2</accession>
<evidence type="ECO:0000313" key="3">
    <source>
        <dbReference type="Proteomes" id="UP000263040"/>
    </source>
</evidence>
<feature type="transmembrane region" description="Helical" evidence="1">
    <location>
        <begin position="12"/>
        <end position="34"/>
    </location>
</feature>
<evidence type="ECO:0000256" key="1">
    <source>
        <dbReference type="SAM" id="Phobius"/>
    </source>
</evidence>
<feature type="transmembrane region" description="Helical" evidence="1">
    <location>
        <begin position="319"/>
        <end position="338"/>
    </location>
</feature>
<feature type="transmembrane region" description="Helical" evidence="1">
    <location>
        <begin position="40"/>
        <end position="61"/>
    </location>
</feature>
<feature type="transmembrane region" description="Helical" evidence="1">
    <location>
        <begin position="344"/>
        <end position="361"/>
    </location>
</feature>
<keyword evidence="1" id="KW-0472">Membrane</keyword>
<feature type="transmembrane region" description="Helical" evidence="1">
    <location>
        <begin position="73"/>
        <end position="96"/>
    </location>
</feature>
<keyword evidence="1" id="KW-0812">Transmembrane</keyword>
<gene>
    <name evidence="2" type="ORF">ASUIS_2401</name>
</gene>
<dbReference type="PANTHER" id="PTHR30238">
    <property type="entry name" value="MEMBRANE BOUND PREDICTED REDOX MODULATOR"/>
    <property type="match status" value="1"/>
</dbReference>
<dbReference type="Pfam" id="PF04332">
    <property type="entry name" value="DUF475"/>
    <property type="match status" value="1"/>
</dbReference>
<dbReference type="RefSeq" id="WP_192894431.1">
    <property type="nucleotide sequence ID" value="NZ_CP032100.1"/>
</dbReference>
<feature type="transmembrane region" description="Helical" evidence="1">
    <location>
        <begin position="171"/>
        <end position="191"/>
    </location>
</feature>
<protein>
    <submittedName>
        <fullName evidence="2">DUF475 domain-containing membrane protein</fullName>
    </submittedName>
</protein>
<proteinExistence type="predicted"/>
<organism evidence="2 3">
    <name type="scientific">Arcobacter suis CECT 7833</name>
    <dbReference type="NCBI Taxonomy" id="663365"/>
    <lineage>
        <taxon>Bacteria</taxon>
        <taxon>Pseudomonadati</taxon>
        <taxon>Campylobacterota</taxon>
        <taxon>Epsilonproteobacteria</taxon>
        <taxon>Campylobacterales</taxon>
        <taxon>Arcobacteraceae</taxon>
        <taxon>Arcobacter</taxon>
    </lineage>
</organism>
<dbReference type="AlphaFoldDB" id="A0AAD0SSF2"/>